<proteinExistence type="predicted"/>
<dbReference type="RefSeq" id="WP_050006084.1">
    <property type="nucleotide sequence ID" value="NZ_DBFXFE010000016.1"/>
</dbReference>
<reference evidence="1" key="1">
    <citation type="submission" date="2015-02" db="EMBL/GenBank/DDBJ databases">
        <title>A novel member of the family Ruminococcaceae isolated from human feces.</title>
        <authorList>
            <person name="Shkoporov A.N."/>
            <person name="Chaplin A.V."/>
            <person name="Motuzova O.V."/>
            <person name="Kafarskaia L.I."/>
            <person name="Khokhlova E.V."/>
            <person name="Efimov B.A."/>
        </authorList>
    </citation>
    <scope>NUCLEOTIDE SEQUENCE [LARGE SCALE GENOMIC DNA]</scope>
    <source>
        <strain evidence="1">585-1</strain>
    </source>
</reference>
<name>A0A0D8IZL3_9FIRM</name>
<dbReference type="AlphaFoldDB" id="A0A0D8IZL3"/>
<gene>
    <name evidence="1" type="ORF">TQ39_14850</name>
</gene>
<accession>A0A0D8IZL3</accession>
<dbReference type="Proteomes" id="UP000032483">
    <property type="component" value="Unassembled WGS sequence"/>
</dbReference>
<dbReference type="GeneID" id="42857840"/>
<organism evidence="1 2">
    <name type="scientific">Ruthenibacterium lactatiformans</name>
    <dbReference type="NCBI Taxonomy" id="1550024"/>
    <lineage>
        <taxon>Bacteria</taxon>
        <taxon>Bacillati</taxon>
        <taxon>Bacillota</taxon>
        <taxon>Clostridia</taxon>
        <taxon>Eubacteriales</taxon>
        <taxon>Oscillospiraceae</taxon>
        <taxon>Ruthenibacterium</taxon>
    </lineage>
</organism>
<keyword evidence="2" id="KW-1185">Reference proteome</keyword>
<evidence type="ECO:0000313" key="1">
    <source>
        <dbReference type="EMBL" id="KJF38973.1"/>
    </source>
</evidence>
<evidence type="ECO:0000313" key="2">
    <source>
        <dbReference type="Proteomes" id="UP000032483"/>
    </source>
</evidence>
<evidence type="ECO:0008006" key="3">
    <source>
        <dbReference type="Google" id="ProtNLM"/>
    </source>
</evidence>
<dbReference type="Gene3D" id="3.40.50.720">
    <property type="entry name" value="NAD(P)-binding Rossmann-like Domain"/>
    <property type="match status" value="1"/>
</dbReference>
<protein>
    <recommendedName>
        <fullName evidence="3">FdrA domain protein</fullName>
    </recommendedName>
</protein>
<comment type="caution">
    <text evidence="1">The sequence shown here is derived from an EMBL/GenBank/DDBJ whole genome shotgun (WGS) entry which is preliminary data.</text>
</comment>
<dbReference type="EMBL" id="JXXK01000026">
    <property type="protein sequence ID" value="KJF38973.1"/>
    <property type="molecule type" value="Genomic_DNA"/>
</dbReference>
<sequence length="61" mass="6878">MECEKIMELFHSELVTVNVGPRLFATALEQQGYRTVQVDWRPAAAGDKEMQEILELLGGLD</sequence>